<evidence type="ECO:0000313" key="2">
    <source>
        <dbReference type="Proteomes" id="UP001221142"/>
    </source>
</evidence>
<gene>
    <name evidence="1" type="ORF">FB45DRAFT_1036604</name>
</gene>
<accession>A0AAD7FD50</accession>
<reference evidence="1" key="1">
    <citation type="submission" date="2023-03" db="EMBL/GenBank/DDBJ databases">
        <title>Massive genome expansion in bonnet fungi (Mycena s.s.) driven by repeated elements and novel gene families across ecological guilds.</title>
        <authorList>
            <consortium name="Lawrence Berkeley National Laboratory"/>
            <person name="Harder C.B."/>
            <person name="Miyauchi S."/>
            <person name="Viragh M."/>
            <person name="Kuo A."/>
            <person name="Thoen E."/>
            <person name="Andreopoulos B."/>
            <person name="Lu D."/>
            <person name="Skrede I."/>
            <person name="Drula E."/>
            <person name="Henrissat B."/>
            <person name="Morin E."/>
            <person name="Kohler A."/>
            <person name="Barry K."/>
            <person name="LaButti K."/>
            <person name="Morin E."/>
            <person name="Salamov A."/>
            <person name="Lipzen A."/>
            <person name="Mereny Z."/>
            <person name="Hegedus B."/>
            <person name="Baldrian P."/>
            <person name="Stursova M."/>
            <person name="Weitz H."/>
            <person name="Taylor A."/>
            <person name="Grigoriev I.V."/>
            <person name="Nagy L.G."/>
            <person name="Martin F."/>
            <person name="Kauserud H."/>
        </authorList>
    </citation>
    <scope>NUCLEOTIDE SEQUENCE</scope>
    <source>
        <strain evidence="1">9284</strain>
    </source>
</reference>
<keyword evidence="2" id="KW-1185">Reference proteome</keyword>
<dbReference type="EMBL" id="JARKIF010000029">
    <property type="protein sequence ID" value="KAJ7613075.1"/>
    <property type="molecule type" value="Genomic_DNA"/>
</dbReference>
<proteinExistence type="predicted"/>
<evidence type="ECO:0000313" key="1">
    <source>
        <dbReference type="EMBL" id="KAJ7613075.1"/>
    </source>
</evidence>
<organism evidence="1 2">
    <name type="scientific">Roridomyces roridus</name>
    <dbReference type="NCBI Taxonomy" id="1738132"/>
    <lineage>
        <taxon>Eukaryota</taxon>
        <taxon>Fungi</taxon>
        <taxon>Dikarya</taxon>
        <taxon>Basidiomycota</taxon>
        <taxon>Agaricomycotina</taxon>
        <taxon>Agaricomycetes</taxon>
        <taxon>Agaricomycetidae</taxon>
        <taxon>Agaricales</taxon>
        <taxon>Marasmiineae</taxon>
        <taxon>Mycenaceae</taxon>
        <taxon>Roridomyces</taxon>
    </lineage>
</organism>
<dbReference type="AlphaFoldDB" id="A0AAD7FD50"/>
<sequence length="292" mass="32026">MSAPSPTYPELAAARSRIVELDLEIEHLARLLDVCIAEQIRCRQVLARYKYPILTLPAEITSEIFTHFTSSDLELTPNFGAPSPSFLLQVPYEALRGFTAAMPILHSVLVGPSERYILPDTTPSHRAVPMFTLAPNLRRAVLSTKFNAFTITLPWSQLTTLTADFYIPEAIYVLGQTTALEKCTITIYGYADSAPAHSAVALPSLHSLSLYWGDGEPDDSLVALVSALTLPALDSLVVPEFFLGSDPIAALSRLRPHGSPRVMEIEEARLSFHAYKAAFPDVVLSVDSLEED</sequence>
<name>A0AAD7FD50_9AGAR</name>
<dbReference type="Proteomes" id="UP001221142">
    <property type="component" value="Unassembled WGS sequence"/>
</dbReference>
<protein>
    <submittedName>
        <fullName evidence="1">Uncharacterized protein</fullName>
    </submittedName>
</protein>
<comment type="caution">
    <text evidence="1">The sequence shown here is derived from an EMBL/GenBank/DDBJ whole genome shotgun (WGS) entry which is preliminary data.</text>
</comment>